<evidence type="ECO:0000259" key="3">
    <source>
        <dbReference type="PROSITE" id="PS52035"/>
    </source>
</evidence>
<comment type="similarity">
    <text evidence="1">Belongs to the peptidase M14 family.</text>
</comment>
<feature type="chain" id="PRO_5041425361" description="Peptidase M14 domain-containing protein" evidence="2">
    <location>
        <begin position="22"/>
        <end position="860"/>
    </location>
</feature>
<proteinExistence type="inferred from homology"/>
<dbReference type="SUPFAM" id="SSF53187">
    <property type="entry name" value="Zn-dependent exopeptidases"/>
    <property type="match status" value="1"/>
</dbReference>
<organism evidence="4 5">
    <name type="scientific">Solicola gregarius</name>
    <dbReference type="NCBI Taxonomy" id="2908642"/>
    <lineage>
        <taxon>Bacteria</taxon>
        <taxon>Bacillati</taxon>
        <taxon>Actinomycetota</taxon>
        <taxon>Actinomycetes</taxon>
        <taxon>Propionibacteriales</taxon>
        <taxon>Nocardioidaceae</taxon>
        <taxon>Solicola</taxon>
    </lineage>
</organism>
<dbReference type="EMBL" id="CP094970">
    <property type="protein sequence ID" value="UYM04690.1"/>
    <property type="molecule type" value="Genomic_DNA"/>
</dbReference>
<feature type="active site" description="Proton donor/acceptor" evidence="1">
    <location>
        <position position="290"/>
    </location>
</feature>
<gene>
    <name evidence="4" type="ORF">L0C25_19460</name>
</gene>
<dbReference type="KEGG" id="sgrg:L0C25_19460"/>
<keyword evidence="5" id="KW-1185">Reference proteome</keyword>
<accession>A0AA46TG84</accession>
<dbReference type="GO" id="GO:0008270">
    <property type="term" value="F:zinc ion binding"/>
    <property type="evidence" value="ECO:0007669"/>
    <property type="project" value="InterPro"/>
</dbReference>
<dbReference type="SUPFAM" id="SSF52317">
    <property type="entry name" value="Class I glutamine amidotransferase-like"/>
    <property type="match status" value="1"/>
</dbReference>
<evidence type="ECO:0000256" key="1">
    <source>
        <dbReference type="PROSITE-ProRule" id="PRU01379"/>
    </source>
</evidence>
<protein>
    <recommendedName>
        <fullName evidence="3">Peptidase M14 domain-containing protein</fullName>
    </recommendedName>
</protein>
<dbReference type="Pfam" id="PF00246">
    <property type="entry name" value="Peptidase_M14"/>
    <property type="match status" value="1"/>
</dbReference>
<evidence type="ECO:0000313" key="5">
    <source>
        <dbReference type="Proteomes" id="UP001164390"/>
    </source>
</evidence>
<feature type="domain" description="Peptidase M14" evidence="3">
    <location>
        <begin position="68"/>
        <end position="312"/>
    </location>
</feature>
<dbReference type="InterPro" id="IPR000834">
    <property type="entry name" value="Peptidase_M14"/>
</dbReference>
<dbReference type="PROSITE" id="PS52035">
    <property type="entry name" value="PEPTIDASE_M14"/>
    <property type="match status" value="1"/>
</dbReference>
<feature type="signal peptide" evidence="2">
    <location>
        <begin position="1"/>
        <end position="21"/>
    </location>
</feature>
<dbReference type="InterPro" id="IPR029062">
    <property type="entry name" value="Class_I_gatase-like"/>
</dbReference>
<dbReference type="Gene3D" id="3.40.630.10">
    <property type="entry name" value="Zn peptidases"/>
    <property type="match status" value="1"/>
</dbReference>
<dbReference type="Proteomes" id="UP001164390">
    <property type="component" value="Chromosome"/>
</dbReference>
<sequence length="860" mass="92488">MGRIRIGVATMALLAGGGVVAAGTTPGAADPPSGDAARKAACGVLTTTPRYAGDVPSPQESLGFELGSHQTTVRQLYKYMNVIDRSSDKVVSGTAGRTATGTPLKYALLSTKGNVKPARLRKIASDAAKLRDPSLPRGQAKAIQKRMPAILWLTGNVHGDEAAAGDAGLQIMYELADRTDCVAKRITDNALVGFIPSQNPDGRTADTRENSYAFDMNRDWFSQTQPETNAKLDLLRKYPPQLFIDEHGMGGDGYFFPPNTDPTYHETSSQSVGWINNLYGAANAASFTAEGLDFETYESGYDLFFQGYGDSVPTTQFGAAGMTFEVGQDAAYPDQTYKHYLSGISSLYAGATHRKSIVTDWHKGYVQAERQGRQCRLEPNEVYNPGNTVQQPVPSMRVCGYFLSSGTVAKKRDLAVVVQRLQDAGVKVYRLTKPVHVSDFTEYGRTPDDATMQRGTYWIPMDQAEKHWVQAMLNENTYVPFPYFYDVSGWSMALLSNLEGGYTGTKVQQSALAPLPRQKVGPMPLPQKLPEVGVLSRDSSPFRPSQSAGWLRWRLDRDWEVPNVDVRPSQVSESTLSGLDTLIVPDTDAERMADLIGAEGADALRTWVDQGGHLIGWQGGTELAAQLGLSTAVLTEPTGQAPGTLFRTNVSGNSPLTKGVGSDDWVMYDSDPLMAAGDPADVVAAYPAADSDDWYVSGYQEGAEELGETAFEVSEPVGSGDVTVFASDPNFRAFSDGTARLLYNAILTSRGTQARQADLAPRAESNARAADVERARGAASRLDRVYDPAVAVRVADADVAAATDVLRGHGADVRVARSGDTATVYVPAGRRASADPAGWVRDLPAALEDAGVEPLSIDTP</sequence>
<dbReference type="GO" id="GO:0006508">
    <property type="term" value="P:proteolysis"/>
    <property type="evidence" value="ECO:0007669"/>
    <property type="project" value="InterPro"/>
</dbReference>
<name>A0AA46TG84_9ACTN</name>
<evidence type="ECO:0000313" key="4">
    <source>
        <dbReference type="EMBL" id="UYM04690.1"/>
    </source>
</evidence>
<keyword evidence="2" id="KW-0732">Signal</keyword>
<dbReference type="AlphaFoldDB" id="A0AA46TG84"/>
<reference evidence="4" key="1">
    <citation type="submission" date="2022-01" db="EMBL/GenBank/DDBJ databases">
        <title>Nocardioidaceae gen. sp. A5X3R13.</title>
        <authorList>
            <person name="Lopez Marin M.A."/>
            <person name="Uhlik O."/>
        </authorList>
    </citation>
    <scope>NUCLEOTIDE SEQUENCE</scope>
    <source>
        <strain evidence="4">A5X3R13</strain>
    </source>
</reference>
<dbReference type="GO" id="GO:0004181">
    <property type="term" value="F:metallocarboxypeptidase activity"/>
    <property type="evidence" value="ECO:0007669"/>
    <property type="project" value="InterPro"/>
</dbReference>
<dbReference type="SMART" id="SM00631">
    <property type="entry name" value="Zn_pept"/>
    <property type="match status" value="1"/>
</dbReference>
<dbReference type="RefSeq" id="WP_271633448.1">
    <property type="nucleotide sequence ID" value="NZ_CP094970.1"/>
</dbReference>
<evidence type="ECO:0000256" key="2">
    <source>
        <dbReference type="SAM" id="SignalP"/>
    </source>
</evidence>